<proteinExistence type="predicted"/>
<accession>A0A369J4J9</accession>
<comment type="caution">
    <text evidence="2">The sequence shown here is derived from an EMBL/GenBank/DDBJ whole genome shotgun (WGS) entry which is preliminary data.</text>
</comment>
<organism evidence="2 4">
    <name type="scientific">Hypsizygus marmoreus</name>
    <name type="common">White beech mushroom</name>
    <name type="synonym">Agaricus marmoreus</name>
    <dbReference type="NCBI Taxonomy" id="39966"/>
    <lineage>
        <taxon>Eukaryota</taxon>
        <taxon>Fungi</taxon>
        <taxon>Dikarya</taxon>
        <taxon>Basidiomycota</taxon>
        <taxon>Agaricomycotina</taxon>
        <taxon>Agaricomycetes</taxon>
        <taxon>Agaricomycetidae</taxon>
        <taxon>Agaricales</taxon>
        <taxon>Tricholomatineae</taxon>
        <taxon>Lyophyllaceae</taxon>
        <taxon>Hypsizygus</taxon>
    </lineage>
</organism>
<protein>
    <submittedName>
        <fullName evidence="2">Uncharacterized protein</fullName>
    </submittedName>
</protein>
<feature type="non-terminal residue" evidence="2">
    <location>
        <position position="70"/>
    </location>
</feature>
<evidence type="ECO:0000313" key="4">
    <source>
        <dbReference type="Proteomes" id="UP000076154"/>
    </source>
</evidence>
<feature type="region of interest" description="Disordered" evidence="1">
    <location>
        <begin position="49"/>
        <end position="70"/>
    </location>
</feature>
<evidence type="ECO:0000256" key="1">
    <source>
        <dbReference type="SAM" id="MobiDB-lite"/>
    </source>
</evidence>
<dbReference type="EMBL" id="LUEZ02000102">
    <property type="protein sequence ID" value="RDB18388.1"/>
    <property type="molecule type" value="Genomic_DNA"/>
</dbReference>
<sequence length="70" mass="7685">MKPSDAPESTVHSVSPPATVPIYLFPQKHLVQSDWSVLPQAAEKPRECSANVLHSSPPQQAMPCQPQNMH</sequence>
<reference evidence="2 4" key="1">
    <citation type="submission" date="2018-04" db="EMBL/GenBank/DDBJ databases">
        <title>Whole genome sequencing of Hypsizygus marmoreus.</title>
        <authorList>
            <person name="Choi I.-G."/>
            <person name="Min B."/>
            <person name="Kim J.-G."/>
            <person name="Kim S."/>
            <person name="Oh Y.-L."/>
            <person name="Kong W.-S."/>
            <person name="Park H."/>
            <person name="Jeong J."/>
            <person name="Song E.-S."/>
        </authorList>
    </citation>
    <scope>NUCLEOTIDE SEQUENCE [LARGE SCALE GENOMIC DNA]</scope>
    <source>
        <strain evidence="2 4">51987-8</strain>
    </source>
</reference>
<dbReference type="InParanoid" id="A0A369J4J9"/>
<keyword evidence="4" id="KW-1185">Reference proteome</keyword>
<name>A0A369J4J9_HYPMA</name>
<evidence type="ECO:0000313" key="3">
    <source>
        <dbReference type="EMBL" id="RDB18388.1"/>
    </source>
</evidence>
<dbReference type="AlphaFoldDB" id="A0A369J4J9"/>
<gene>
    <name evidence="3" type="ORF">Hypma_000334</name>
    <name evidence="2" type="ORF">Hypma_004136</name>
</gene>
<dbReference type="Proteomes" id="UP000076154">
    <property type="component" value="Unassembled WGS sequence"/>
</dbReference>
<dbReference type="EMBL" id="LUEZ02000156">
    <property type="protein sequence ID" value="RDB15557.1"/>
    <property type="molecule type" value="Genomic_DNA"/>
</dbReference>
<evidence type="ECO:0000313" key="2">
    <source>
        <dbReference type="EMBL" id="RDB15557.1"/>
    </source>
</evidence>